<dbReference type="EMBL" id="RBQB01000355">
    <property type="protein sequence ID" value="RMO79782.1"/>
    <property type="molecule type" value="Genomic_DNA"/>
</dbReference>
<dbReference type="AlphaFoldDB" id="A0A3M3YBE9"/>
<accession>A0A3M3YBE9</accession>
<dbReference type="Proteomes" id="UP000279372">
    <property type="component" value="Unassembled WGS sequence"/>
</dbReference>
<comment type="caution">
    <text evidence="1">The sequence shown here is derived from an EMBL/GenBank/DDBJ whole genome shotgun (WGS) entry which is preliminary data.</text>
</comment>
<name>A0A3M3YBE9_9PSED</name>
<organism evidence="1 2">
    <name type="scientific">Pseudomonas syringae pv. philadelphi</name>
    <dbReference type="NCBI Taxonomy" id="251706"/>
    <lineage>
        <taxon>Bacteria</taxon>
        <taxon>Pseudomonadati</taxon>
        <taxon>Pseudomonadota</taxon>
        <taxon>Gammaproteobacteria</taxon>
        <taxon>Pseudomonadales</taxon>
        <taxon>Pseudomonadaceae</taxon>
        <taxon>Pseudomonas</taxon>
    </lineage>
</organism>
<reference evidence="1 2" key="1">
    <citation type="submission" date="2018-08" db="EMBL/GenBank/DDBJ databases">
        <title>Recombination of ecologically and evolutionarily significant loci maintains genetic cohesion in the Pseudomonas syringae species complex.</title>
        <authorList>
            <person name="Dillon M."/>
            <person name="Thakur S."/>
            <person name="Almeida R.N.D."/>
            <person name="Weir B.S."/>
            <person name="Guttman D.S."/>
        </authorList>
    </citation>
    <scope>NUCLEOTIDE SEQUENCE [LARGE SCALE GENOMIC DNA]</scope>
    <source>
        <strain evidence="1 2">ICMP 8902</strain>
    </source>
</reference>
<evidence type="ECO:0000313" key="1">
    <source>
        <dbReference type="EMBL" id="RMO79782.1"/>
    </source>
</evidence>
<evidence type="ECO:0000313" key="2">
    <source>
        <dbReference type="Proteomes" id="UP000279372"/>
    </source>
</evidence>
<protein>
    <submittedName>
        <fullName evidence="1">Uncharacterized protein</fullName>
    </submittedName>
</protein>
<proteinExistence type="predicted"/>
<sequence>MVAVACLHCAVEPVRRHQVETGLYMWICPACNNRGDASPSEPRAMATWQLVNDADLPVHACKGEGVARFFIRGGKWGARCGCCDLVITGIATIEGARAAWARMTR</sequence>
<gene>
    <name evidence="1" type="ORF">ALQ33_200056</name>
</gene>